<evidence type="ECO:0000256" key="6">
    <source>
        <dbReference type="SAM" id="Phobius"/>
    </source>
</evidence>
<feature type="compositionally biased region" description="Basic and acidic residues" evidence="5">
    <location>
        <begin position="84"/>
        <end position="95"/>
    </location>
</feature>
<keyword evidence="10" id="KW-1185">Reference proteome</keyword>
<dbReference type="InterPro" id="IPR013763">
    <property type="entry name" value="Cyclin-like_dom"/>
</dbReference>
<dbReference type="InterPro" id="IPR004367">
    <property type="entry name" value="Cyclin_C-dom"/>
</dbReference>
<organism evidence="9 10">
    <name type="scientific">Steinernema hermaphroditum</name>
    <dbReference type="NCBI Taxonomy" id="289476"/>
    <lineage>
        <taxon>Eukaryota</taxon>
        <taxon>Metazoa</taxon>
        <taxon>Ecdysozoa</taxon>
        <taxon>Nematoda</taxon>
        <taxon>Chromadorea</taxon>
        <taxon>Rhabditida</taxon>
        <taxon>Tylenchina</taxon>
        <taxon>Panagrolaimomorpha</taxon>
        <taxon>Strongyloidoidea</taxon>
        <taxon>Steinernematidae</taxon>
        <taxon>Steinernema</taxon>
    </lineage>
</organism>
<dbReference type="InterPro" id="IPR036915">
    <property type="entry name" value="Cyclin-like_sf"/>
</dbReference>
<keyword evidence="1" id="KW-0132">Cell division</keyword>
<evidence type="ECO:0008006" key="11">
    <source>
        <dbReference type="Google" id="ProtNLM"/>
    </source>
</evidence>
<feature type="transmembrane region" description="Helical" evidence="6">
    <location>
        <begin position="346"/>
        <end position="366"/>
    </location>
</feature>
<dbReference type="Pfam" id="PF02984">
    <property type="entry name" value="Cyclin_C"/>
    <property type="match status" value="1"/>
</dbReference>
<keyword evidence="3" id="KW-0131">Cell cycle</keyword>
<evidence type="ECO:0000256" key="3">
    <source>
        <dbReference type="ARBA" id="ARBA00023306"/>
    </source>
</evidence>
<dbReference type="Pfam" id="PF00134">
    <property type="entry name" value="Cyclin_N"/>
    <property type="match status" value="1"/>
</dbReference>
<keyword evidence="2 4" id="KW-0195">Cyclin</keyword>
<evidence type="ECO:0000313" key="9">
    <source>
        <dbReference type="EMBL" id="KAK0404057.1"/>
    </source>
</evidence>
<dbReference type="FunFam" id="1.10.472.10:FF:000001">
    <property type="entry name" value="G2/mitotic-specific cyclin"/>
    <property type="match status" value="1"/>
</dbReference>
<dbReference type="GO" id="GO:0016538">
    <property type="term" value="F:cyclin-dependent protein serine/threonine kinase regulator activity"/>
    <property type="evidence" value="ECO:0007669"/>
    <property type="project" value="InterPro"/>
</dbReference>
<dbReference type="PIRSF" id="PIRSF001771">
    <property type="entry name" value="Cyclin_A_B_D_E"/>
    <property type="match status" value="1"/>
</dbReference>
<evidence type="ECO:0000313" key="10">
    <source>
        <dbReference type="Proteomes" id="UP001175271"/>
    </source>
</evidence>
<comment type="similarity">
    <text evidence="4">Belongs to the cyclin family.</text>
</comment>
<dbReference type="Gene3D" id="1.10.472.10">
    <property type="entry name" value="Cyclin-like"/>
    <property type="match status" value="2"/>
</dbReference>
<dbReference type="InterPro" id="IPR046965">
    <property type="entry name" value="Cyclin_A/B-like"/>
</dbReference>
<evidence type="ECO:0000256" key="1">
    <source>
        <dbReference type="ARBA" id="ARBA00022618"/>
    </source>
</evidence>
<evidence type="ECO:0000256" key="4">
    <source>
        <dbReference type="RuleBase" id="RU000383"/>
    </source>
</evidence>
<dbReference type="GO" id="GO:0051301">
    <property type="term" value="P:cell division"/>
    <property type="evidence" value="ECO:0007669"/>
    <property type="project" value="UniProtKB-KW"/>
</dbReference>
<sequence length="449" mass="51440">MNKLRRWTIKVYAVAAARPRVRNYPGYLLTKPSLFILSSLIFLTSVCLRMMLRGRNASNADNVAAGQEKNMGQPIKRQITRSTANHETEKGEPKAKRAALSDVTRAVSNIRIDSSKKSTALQPKKLINGVRRTLKRTVSTSEQDLKKANEVQKTVPASPDPCPGFDFDKENAGDLLSVPEYAFDIFRYYKIREGKFRVGDYGTRQRQVTKEMRAVLLDWMVEVQENFELNHETLYLAVKLVDTYIGNVKETVRREDLQLIASSAIFIAAKYDERHPPLIDDFLYICEDQFTRDQLCAMERKMFKVVGFDIGMPLSYRFLRRYAKVSKVDMATLTLARFILETSLMFVEFVMVPESLMAAAAFLLALRMKKMEDWSPVLKKYSGYKVEDVEPLMWALNHMMHSRATLYPKLKTVFNKYSHEIFFGVAKTALLKNAKRSLEPVAPPAALKK</sequence>
<evidence type="ECO:0000259" key="8">
    <source>
        <dbReference type="SMART" id="SM01332"/>
    </source>
</evidence>
<dbReference type="Proteomes" id="UP001175271">
    <property type="component" value="Unassembled WGS sequence"/>
</dbReference>
<name>A0AA39LNQ0_9BILA</name>
<dbReference type="AlphaFoldDB" id="A0AA39LNQ0"/>
<keyword evidence="6" id="KW-0472">Membrane</keyword>
<keyword evidence="6" id="KW-0812">Transmembrane</keyword>
<evidence type="ECO:0000256" key="2">
    <source>
        <dbReference type="ARBA" id="ARBA00023127"/>
    </source>
</evidence>
<proteinExistence type="inferred from homology"/>
<dbReference type="InterPro" id="IPR039361">
    <property type="entry name" value="Cyclin"/>
</dbReference>
<comment type="caution">
    <text evidence="9">The sequence shown here is derived from an EMBL/GenBank/DDBJ whole genome shotgun (WGS) entry which is preliminary data.</text>
</comment>
<feature type="transmembrane region" description="Helical" evidence="6">
    <location>
        <begin position="34"/>
        <end position="52"/>
    </location>
</feature>
<dbReference type="EMBL" id="JAUCMV010000004">
    <property type="protein sequence ID" value="KAK0404057.1"/>
    <property type="molecule type" value="Genomic_DNA"/>
</dbReference>
<accession>A0AA39LNQ0</accession>
<evidence type="ECO:0000256" key="5">
    <source>
        <dbReference type="SAM" id="MobiDB-lite"/>
    </source>
</evidence>
<protein>
    <recommendedName>
        <fullName evidence="11">G2/mitotic-specific cyclin-B3</fullName>
    </recommendedName>
</protein>
<feature type="domain" description="Cyclin C-terminal" evidence="8">
    <location>
        <begin position="313"/>
        <end position="431"/>
    </location>
</feature>
<feature type="region of interest" description="Disordered" evidence="5">
    <location>
        <begin position="75"/>
        <end position="96"/>
    </location>
</feature>
<keyword evidence="6" id="KW-1133">Transmembrane helix</keyword>
<evidence type="ECO:0000259" key="7">
    <source>
        <dbReference type="SMART" id="SM00385"/>
    </source>
</evidence>
<feature type="region of interest" description="Disordered" evidence="5">
    <location>
        <begin position="139"/>
        <end position="161"/>
    </location>
</feature>
<dbReference type="SMART" id="SM00385">
    <property type="entry name" value="CYCLIN"/>
    <property type="match status" value="2"/>
</dbReference>
<dbReference type="InterPro" id="IPR006671">
    <property type="entry name" value="Cyclin_N"/>
</dbReference>
<dbReference type="GO" id="GO:0044772">
    <property type="term" value="P:mitotic cell cycle phase transition"/>
    <property type="evidence" value="ECO:0007669"/>
    <property type="project" value="InterPro"/>
</dbReference>
<dbReference type="SMART" id="SM01332">
    <property type="entry name" value="Cyclin_C"/>
    <property type="match status" value="1"/>
</dbReference>
<feature type="domain" description="Cyclin-like" evidence="7">
    <location>
        <begin position="317"/>
        <end position="415"/>
    </location>
</feature>
<dbReference type="PANTHER" id="PTHR10177">
    <property type="entry name" value="CYCLINS"/>
    <property type="match status" value="1"/>
</dbReference>
<gene>
    <name evidence="9" type="ORF">QR680_017261</name>
</gene>
<reference evidence="9" key="1">
    <citation type="submission" date="2023-06" db="EMBL/GenBank/DDBJ databases">
        <title>Genomic analysis of the entomopathogenic nematode Steinernema hermaphroditum.</title>
        <authorList>
            <person name="Schwarz E.M."/>
            <person name="Heppert J.K."/>
            <person name="Baniya A."/>
            <person name="Schwartz H.T."/>
            <person name="Tan C.-H."/>
            <person name="Antoshechkin I."/>
            <person name="Sternberg P.W."/>
            <person name="Goodrich-Blair H."/>
            <person name="Dillman A.R."/>
        </authorList>
    </citation>
    <scope>NUCLEOTIDE SEQUENCE</scope>
    <source>
        <strain evidence="9">PS9179</strain>
        <tissue evidence="9">Whole animal</tissue>
    </source>
</reference>
<feature type="domain" description="Cyclin-like" evidence="7">
    <location>
        <begin position="218"/>
        <end position="304"/>
    </location>
</feature>
<dbReference type="SUPFAM" id="SSF47954">
    <property type="entry name" value="Cyclin-like"/>
    <property type="match status" value="2"/>
</dbReference>